<sequence>KTKYEEAEGTLSDKSSEHDDIKNGTLPSEESIIEKTESAPTINYILSNDISKLRETHDEDIDSYQPLYRSLVDTLEEVSVEYDESDADSIYDSRNNKQLLNSIDTSIDSDESDATDNVNYVLEDMSSDFEGFETQTHKHYVPLCIKQTPSTYEATKMAFTISLLIHLEHILNNLALMPKMYFGTGVITNEKQEFWYGKLW</sequence>
<name>A0ACA9KHN0_9GLOM</name>
<proteinExistence type="predicted"/>
<dbReference type="EMBL" id="CAJVQC010000553">
    <property type="protein sequence ID" value="CAG8474017.1"/>
    <property type="molecule type" value="Genomic_DNA"/>
</dbReference>
<dbReference type="Proteomes" id="UP000789920">
    <property type="component" value="Unassembled WGS sequence"/>
</dbReference>
<keyword evidence="2" id="KW-1185">Reference proteome</keyword>
<evidence type="ECO:0000313" key="1">
    <source>
        <dbReference type="EMBL" id="CAG8474017.1"/>
    </source>
</evidence>
<organism evidence="1 2">
    <name type="scientific">Racocetra persica</name>
    <dbReference type="NCBI Taxonomy" id="160502"/>
    <lineage>
        <taxon>Eukaryota</taxon>
        <taxon>Fungi</taxon>
        <taxon>Fungi incertae sedis</taxon>
        <taxon>Mucoromycota</taxon>
        <taxon>Glomeromycotina</taxon>
        <taxon>Glomeromycetes</taxon>
        <taxon>Diversisporales</taxon>
        <taxon>Gigasporaceae</taxon>
        <taxon>Racocetra</taxon>
    </lineage>
</organism>
<feature type="non-terminal residue" evidence="1">
    <location>
        <position position="1"/>
    </location>
</feature>
<accession>A0ACA9KHN0</accession>
<protein>
    <submittedName>
        <fullName evidence="1">17065_t:CDS:1</fullName>
    </submittedName>
</protein>
<comment type="caution">
    <text evidence="1">The sequence shown here is derived from an EMBL/GenBank/DDBJ whole genome shotgun (WGS) entry which is preliminary data.</text>
</comment>
<evidence type="ECO:0000313" key="2">
    <source>
        <dbReference type="Proteomes" id="UP000789920"/>
    </source>
</evidence>
<reference evidence="1" key="1">
    <citation type="submission" date="2021-06" db="EMBL/GenBank/DDBJ databases">
        <authorList>
            <person name="Kallberg Y."/>
            <person name="Tangrot J."/>
            <person name="Rosling A."/>
        </authorList>
    </citation>
    <scope>NUCLEOTIDE SEQUENCE</scope>
    <source>
        <strain evidence="1">MA461A</strain>
    </source>
</reference>
<gene>
    <name evidence="1" type="ORF">RPERSI_LOCUS704</name>
</gene>